<reference evidence="1 2" key="1">
    <citation type="submission" date="2016-10" db="EMBL/GenBank/DDBJ databases">
        <authorList>
            <person name="de Groot N.N."/>
        </authorList>
    </citation>
    <scope>NUCLEOTIDE SEQUENCE [LARGE SCALE GENOMIC DNA]</scope>
    <source>
        <strain evidence="1 2">BH539</strain>
    </source>
</reference>
<dbReference type="OrthoDB" id="983041at2"/>
<dbReference type="RefSeq" id="WP_092522490.1">
    <property type="nucleotide sequence ID" value="NZ_FNCI01000001.1"/>
</dbReference>
<organism evidence="1 2">
    <name type="scientific">Onishia taeanensis</name>
    <dbReference type="NCBI Taxonomy" id="284577"/>
    <lineage>
        <taxon>Bacteria</taxon>
        <taxon>Pseudomonadati</taxon>
        <taxon>Pseudomonadota</taxon>
        <taxon>Gammaproteobacteria</taxon>
        <taxon>Oceanospirillales</taxon>
        <taxon>Halomonadaceae</taxon>
        <taxon>Onishia</taxon>
    </lineage>
</organism>
<dbReference type="EMBL" id="FNCI01000001">
    <property type="protein sequence ID" value="SDF71990.1"/>
    <property type="molecule type" value="Genomic_DNA"/>
</dbReference>
<gene>
    <name evidence="1" type="ORF">SAMN05216571_101372</name>
</gene>
<name>A0A1G7NFD9_9GAMM</name>
<dbReference type="STRING" id="284577.SAMN05216571_101372"/>
<evidence type="ECO:0000313" key="1">
    <source>
        <dbReference type="EMBL" id="SDF71990.1"/>
    </source>
</evidence>
<protein>
    <submittedName>
        <fullName evidence="1">Uncharacterized protein</fullName>
    </submittedName>
</protein>
<keyword evidence="2" id="KW-1185">Reference proteome</keyword>
<accession>A0A1G7NFD9</accession>
<evidence type="ECO:0000313" key="2">
    <source>
        <dbReference type="Proteomes" id="UP000198641"/>
    </source>
</evidence>
<dbReference type="Proteomes" id="UP000198641">
    <property type="component" value="Unassembled WGS sequence"/>
</dbReference>
<sequence>MRLIDQLTNHPLLEERPVKDIFEPMGFEVYLDVVYEPDPDEQPEESERYLADIEAYIDVLPFAPPEGFAELGRWSNEDAEIVMLAVKPTTPLAEALMAPAPEAADAS</sequence>
<dbReference type="AlphaFoldDB" id="A0A1G7NFD9"/>
<proteinExistence type="predicted"/>